<dbReference type="GO" id="GO:0035312">
    <property type="term" value="F:5'-3' DNA exonuclease activity"/>
    <property type="evidence" value="ECO:0007669"/>
    <property type="project" value="TreeGrafter"/>
</dbReference>
<comment type="subcellular location">
    <subcellularLocation>
        <location evidence="1">Nucleus</location>
    </subcellularLocation>
</comment>
<dbReference type="GO" id="GO:0003684">
    <property type="term" value="F:damaged DNA binding"/>
    <property type="evidence" value="ECO:0007669"/>
    <property type="project" value="TreeGrafter"/>
</dbReference>
<protein>
    <recommendedName>
        <fullName evidence="11">Protein artemis</fullName>
    </recommendedName>
    <alternativeName>
        <fullName evidence="12">DNA cross-link repair 1C protein</fullName>
    </alternativeName>
</protein>
<evidence type="ECO:0000256" key="3">
    <source>
        <dbReference type="ARBA" id="ARBA00022722"/>
    </source>
</evidence>
<dbReference type="InterPro" id="IPR036866">
    <property type="entry name" value="RibonucZ/Hydroxyglut_hydro"/>
</dbReference>
<evidence type="ECO:0000256" key="6">
    <source>
        <dbReference type="ARBA" id="ARBA00022801"/>
    </source>
</evidence>
<organism evidence="14 15">
    <name type="scientific">Botryobasidium botryosum (strain FD-172 SS1)</name>
    <dbReference type="NCBI Taxonomy" id="930990"/>
    <lineage>
        <taxon>Eukaryota</taxon>
        <taxon>Fungi</taxon>
        <taxon>Dikarya</taxon>
        <taxon>Basidiomycota</taxon>
        <taxon>Agaricomycotina</taxon>
        <taxon>Agaricomycetes</taxon>
        <taxon>Cantharellales</taxon>
        <taxon>Botryobasidiaceae</taxon>
        <taxon>Botryobasidium</taxon>
    </lineage>
</organism>
<keyword evidence="9" id="KW-0234">DNA repair</keyword>
<gene>
    <name evidence="14" type="ORF">BOTBODRAFT_84904</name>
</gene>
<dbReference type="Pfam" id="PF07522">
    <property type="entry name" value="DRMBL"/>
    <property type="match status" value="1"/>
</dbReference>
<dbReference type="Proteomes" id="UP000027195">
    <property type="component" value="Unassembled WGS sequence"/>
</dbReference>
<dbReference type="GO" id="GO:0004519">
    <property type="term" value="F:endonuclease activity"/>
    <property type="evidence" value="ECO:0007669"/>
    <property type="project" value="UniProtKB-KW"/>
</dbReference>
<name>A0A067MYZ2_BOTB1</name>
<evidence type="ECO:0000256" key="7">
    <source>
        <dbReference type="ARBA" id="ARBA00022839"/>
    </source>
</evidence>
<dbReference type="GO" id="GO:0036297">
    <property type="term" value="P:interstrand cross-link repair"/>
    <property type="evidence" value="ECO:0007669"/>
    <property type="project" value="TreeGrafter"/>
</dbReference>
<evidence type="ECO:0000313" key="15">
    <source>
        <dbReference type="Proteomes" id="UP000027195"/>
    </source>
</evidence>
<keyword evidence="3" id="KW-0540">Nuclease</keyword>
<keyword evidence="7" id="KW-0269">Exonuclease</keyword>
<keyword evidence="5" id="KW-0227">DNA damage</keyword>
<dbReference type="InParanoid" id="A0A067MYZ2"/>
<keyword evidence="10" id="KW-0539">Nucleus</keyword>
<feature type="non-terminal residue" evidence="14">
    <location>
        <position position="280"/>
    </location>
</feature>
<evidence type="ECO:0000256" key="5">
    <source>
        <dbReference type="ARBA" id="ARBA00022763"/>
    </source>
</evidence>
<keyword evidence="8" id="KW-0233">DNA recombination</keyword>
<evidence type="ECO:0000256" key="11">
    <source>
        <dbReference type="ARBA" id="ARBA00039759"/>
    </source>
</evidence>
<evidence type="ECO:0000256" key="1">
    <source>
        <dbReference type="ARBA" id="ARBA00004123"/>
    </source>
</evidence>
<dbReference type="GO" id="GO:0000723">
    <property type="term" value="P:telomere maintenance"/>
    <property type="evidence" value="ECO:0007669"/>
    <property type="project" value="TreeGrafter"/>
</dbReference>
<dbReference type="Gene3D" id="3.60.15.10">
    <property type="entry name" value="Ribonuclease Z/Hydroxyacylglutathione hydrolase-like"/>
    <property type="match status" value="1"/>
</dbReference>
<dbReference type="GO" id="GO:0006310">
    <property type="term" value="P:DNA recombination"/>
    <property type="evidence" value="ECO:0007669"/>
    <property type="project" value="UniProtKB-KW"/>
</dbReference>
<evidence type="ECO:0000259" key="13">
    <source>
        <dbReference type="Pfam" id="PF07522"/>
    </source>
</evidence>
<dbReference type="EMBL" id="KL198017">
    <property type="protein sequence ID" value="KDQ20968.1"/>
    <property type="molecule type" value="Genomic_DNA"/>
</dbReference>
<proteinExistence type="inferred from homology"/>
<sequence length="280" mass="31670">MHVGSAYCGHIPPYPEIRIDSFADSAASPFPPAKLYLLTHTHSDHIQGLDAKSFGQPVVCSEDAKRMLILGERVADRIAFDKGDISERKKPWGHLKTRARRGDQSSISRDLLAEATTALVQLMAFLPFDTKFFINTWTWGYEDILRAISRAFGNQIHVDRYKYTIFKSLANDSLLGSIVTRDPNATRFHACERFNRCDCVACDDENVVYINPVTCGVKDWRNWAAGVLPKLKAGERVNYLMVPVSRHSSLPELQRLVSLFRPNRVVPNTMYENPDIEGLD</sequence>
<dbReference type="CDD" id="cd06262">
    <property type="entry name" value="metallo-hydrolase-like_MBL-fold"/>
    <property type="match status" value="1"/>
</dbReference>
<reference evidence="15" key="1">
    <citation type="journal article" date="2014" name="Proc. Natl. Acad. Sci. U.S.A.">
        <title>Extensive sampling of basidiomycete genomes demonstrates inadequacy of the white-rot/brown-rot paradigm for wood decay fungi.</title>
        <authorList>
            <person name="Riley R."/>
            <person name="Salamov A.A."/>
            <person name="Brown D.W."/>
            <person name="Nagy L.G."/>
            <person name="Floudas D."/>
            <person name="Held B.W."/>
            <person name="Levasseur A."/>
            <person name="Lombard V."/>
            <person name="Morin E."/>
            <person name="Otillar R."/>
            <person name="Lindquist E.A."/>
            <person name="Sun H."/>
            <person name="LaButti K.M."/>
            <person name="Schmutz J."/>
            <person name="Jabbour D."/>
            <person name="Luo H."/>
            <person name="Baker S.E."/>
            <person name="Pisabarro A.G."/>
            <person name="Walton J.D."/>
            <person name="Blanchette R.A."/>
            <person name="Henrissat B."/>
            <person name="Martin F."/>
            <person name="Cullen D."/>
            <person name="Hibbett D.S."/>
            <person name="Grigoriev I.V."/>
        </authorList>
    </citation>
    <scope>NUCLEOTIDE SEQUENCE [LARGE SCALE GENOMIC DNA]</scope>
    <source>
        <strain evidence="15">FD-172 SS1</strain>
    </source>
</reference>
<evidence type="ECO:0000256" key="10">
    <source>
        <dbReference type="ARBA" id="ARBA00023242"/>
    </source>
</evidence>
<dbReference type="Gene3D" id="3.40.50.12650">
    <property type="match status" value="1"/>
</dbReference>
<feature type="domain" description="DNA repair metallo-beta-lactamase" evidence="13">
    <location>
        <begin position="177"/>
        <end position="272"/>
    </location>
</feature>
<dbReference type="HOGENOM" id="CLU_064347_0_0_1"/>
<dbReference type="GO" id="GO:0005634">
    <property type="term" value="C:nucleus"/>
    <property type="evidence" value="ECO:0007669"/>
    <property type="project" value="UniProtKB-SubCell"/>
</dbReference>
<keyword evidence="4" id="KW-0255">Endonuclease</keyword>
<dbReference type="PANTHER" id="PTHR23240">
    <property type="entry name" value="DNA CROSS-LINK REPAIR PROTEIN PSO2/SNM1-RELATED"/>
    <property type="match status" value="1"/>
</dbReference>
<dbReference type="SUPFAM" id="SSF56281">
    <property type="entry name" value="Metallo-hydrolase/oxidoreductase"/>
    <property type="match status" value="1"/>
</dbReference>
<evidence type="ECO:0000256" key="12">
    <source>
        <dbReference type="ARBA" id="ARBA00042677"/>
    </source>
</evidence>
<evidence type="ECO:0000256" key="8">
    <source>
        <dbReference type="ARBA" id="ARBA00023172"/>
    </source>
</evidence>
<evidence type="ECO:0000256" key="4">
    <source>
        <dbReference type="ARBA" id="ARBA00022759"/>
    </source>
</evidence>
<accession>A0A067MYZ2</accession>
<dbReference type="InterPro" id="IPR011084">
    <property type="entry name" value="DRMBL"/>
</dbReference>
<dbReference type="PANTHER" id="PTHR23240:SF8">
    <property type="entry name" value="PROTEIN ARTEMIS"/>
    <property type="match status" value="1"/>
</dbReference>
<evidence type="ECO:0000256" key="2">
    <source>
        <dbReference type="ARBA" id="ARBA00010304"/>
    </source>
</evidence>
<comment type="similarity">
    <text evidence="2">Belongs to the DNA repair metallo-beta-lactamase (DRMBL) family.</text>
</comment>
<dbReference type="STRING" id="930990.A0A067MYZ2"/>
<keyword evidence="6" id="KW-0378">Hydrolase</keyword>
<dbReference type="AlphaFoldDB" id="A0A067MYZ2"/>
<dbReference type="OrthoDB" id="5561659at2759"/>
<evidence type="ECO:0000256" key="9">
    <source>
        <dbReference type="ARBA" id="ARBA00023204"/>
    </source>
</evidence>
<dbReference type="GO" id="GO:0006303">
    <property type="term" value="P:double-strand break repair via nonhomologous end joining"/>
    <property type="evidence" value="ECO:0007669"/>
    <property type="project" value="TreeGrafter"/>
</dbReference>
<evidence type="ECO:0000313" key="14">
    <source>
        <dbReference type="EMBL" id="KDQ20968.1"/>
    </source>
</evidence>
<keyword evidence="15" id="KW-1185">Reference proteome</keyword>